<dbReference type="SMART" id="SM00091">
    <property type="entry name" value="PAS"/>
    <property type="match status" value="3"/>
</dbReference>
<dbReference type="EC" id="2.7.13.3" evidence="2"/>
<sequence length="953" mass="107405">MKRPPVPENEAERQRALDATCLLTCGAEERFDRITRLVRQIFSMPIVLVSLIDKDRQWFKSRQGLEAQETPRDISFCGHAILGNVPLIVENALDDSRFFDNPLVINAPNIRFYAGVPLHTSKGYRIGTLCLIDTVARSLSLEQIDMLVDFAGTVEELIQADEMTRSAYTNLESELIASRDEMSSLIDNMPGVTYRCLPDNNWTMLYISGQVDRVSGYSADDLIGNKRVCYADLIHPDDAQGLDEAVASAMAMNEQWHVEYRVRHRDGHWRWVEERGKCIRNDPQYPEILEGFIVDITRERNALSQMNKHHDALMLLNDIAFASGDTLDSKIQNALITARKYLKADLAIISQIEGDVYTVRWMDAVPNVGVVFGQQFSLDQTWCQLLFSGHLLVERHELFIANAELSEFYSHPCYRDNPLGSYAGITIEVDGQAFGTLNFSSSRPRADEFDESEQLFMRLLAGWLSDALTNSLSSERLTKLMAQLPGVIYQFRLYSDGHMSFPFSSPQIQSLYGLTPEAAAYDASPAFTRIHPDDLDKVSNTIEYSADSLEYWQATFRVRSEGNDYRWISGQARPERLMDGSVLWHGYLQDIHEQELARLKLARNEARLRGLFEFSPIGIALNDFESGQFIDLNDAVLAPTGYTREEFVALSYKDITPIDFQLEEEKALADLTRIGRYGPFEKEYIRKDGSRYPVRLQGMLSEEQDGRRVIWSLIEDITERRKLDKMKDQFIATVSHELRTPLTSIKGSLGLLSGGAAGTLPDKANILLSNAERNVQRLATLINDLLDMEKLVAGKMTLNMCVQALGPLIDDAVESMISYGDQHRVTIKTTPTWPDIWVNVDGPRFIQALTNLLSNAIKYSPENESVEVSVEQKECAVEVIVRDHGPGVDPVFRSQLFQRFSQADSSDTRKLPGTGLGLAITREISQQLGGEVNYREAAGGGGEFYILLPEVCS</sequence>
<dbReference type="Proteomes" id="UP000250744">
    <property type="component" value="Unassembled WGS sequence"/>
</dbReference>
<dbReference type="InterPro" id="IPR036097">
    <property type="entry name" value="HisK_dim/P_sf"/>
</dbReference>
<evidence type="ECO:0000259" key="8">
    <source>
        <dbReference type="PROSITE" id="PS50109"/>
    </source>
</evidence>
<feature type="domain" description="PAC" evidence="10">
    <location>
        <begin position="678"/>
        <end position="729"/>
    </location>
</feature>
<dbReference type="SUPFAM" id="SSF55785">
    <property type="entry name" value="PYP-like sensor domain (PAS domain)"/>
    <property type="match status" value="3"/>
</dbReference>
<dbReference type="Pfam" id="PF01590">
    <property type="entry name" value="GAF"/>
    <property type="match status" value="2"/>
</dbReference>
<feature type="domain" description="PAC" evidence="10">
    <location>
        <begin position="256"/>
        <end position="308"/>
    </location>
</feature>
<dbReference type="OrthoDB" id="8573350at2"/>
<dbReference type="PROSITE" id="PS50113">
    <property type="entry name" value="PAC"/>
    <property type="match status" value="2"/>
</dbReference>
<dbReference type="InterPro" id="IPR003594">
    <property type="entry name" value="HATPase_dom"/>
</dbReference>
<dbReference type="SMART" id="SM00086">
    <property type="entry name" value="PAC"/>
    <property type="match status" value="3"/>
</dbReference>
<evidence type="ECO:0000256" key="7">
    <source>
        <dbReference type="ARBA" id="ARBA00023136"/>
    </source>
</evidence>
<dbReference type="Gene3D" id="3.30.450.40">
    <property type="match status" value="2"/>
</dbReference>
<dbReference type="InterPro" id="IPR003018">
    <property type="entry name" value="GAF"/>
</dbReference>
<dbReference type="InterPro" id="IPR003661">
    <property type="entry name" value="HisK_dim/P_dom"/>
</dbReference>
<dbReference type="NCBIfam" id="TIGR00229">
    <property type="entry name" value="sensory_box"/>
    <property type="match status" value="2"/>
</dbReference>
<evidence type="ECO:0000259" key="9">
    <source>
        <dbReference type="PROSITE" id="PS50112"/>
    </source>
</evidence>
<keyword evidence="6" id="KW-0902">Two-component regulatory system</keyword>
<evidence type="ECO:0000313" key="11">
    <source>
        <dbReference type="EMBL" id="RAU18030.1"/>
    </source>
</evidence>
<dbReference type="CDD" id="cd00130">
    <property type="entry name" value="PAS"/>
    <property type="match status" value="3"/>
</dbReference>
<dbReference type="Pfam" id="PF00512">
    <property type="entry name" value="HisKA"/>
    <property type="match status" value="1"/>
</dbReference>
<dbReference type="Pfam" id="PF02518">
    <property type="entry name" value="HATPase_c"/>
    <property type="match status" value="1"/>
</dbReference>
<dbReference type="FunFam" id="1.10.287.130:FF:000001">
    <property type="entry name" value="Two-component sensor histidine kinase"/>
    <property type="match status" value="1"/>
</dbReference>
<gene>
    <name evidence="11" type="ORF">DN062_09580</name>
</gene>
<keyword evidence="4" id="KW-0808">Transferase</keyword>
<dbReference type="InterPro" id="IPR029016">
    <property type="entry name" value="GAF-like_dom_sf"/>
</dbReference>
<dbReference type="SUPFAM" id="SSF47384">
    <property type="entry name" value="Homodimeric domain of signal transducing histidine kinase"/>
    <property type="match status" value="1"/>
</dbReference>
<organism evidence="11 12">
    <name type="scientific">Nitrincola tibetensis</name>
    <dbReference type="NCBI Taxonomy" id="2219697"/>
    <lineage>
        <taxon>Bacteria</taxon>
        <taxon>Pseudomonadati</taxon>
        <taxon>Pseudomonadota</taxon>
        <taxon>Gammaproteobacteria</taxon>
        <taxon>Oceanospirillales</taxon>
        <taxon>Oceanospirillaceae</taxon>
        <taxon>Nitrincola</taxon>
    </lineage>
</organism>
<dbReference type="EMBL" id="QKRX01000006">
    <property type="protein sequence ID" value="RAU18030.1"/>
    <property type="molecule type" value="Genomic_DNA"/>
</dbReference>
<name>A0A364NM12_9GAMM</name>
<dbReference type="InterPro" id="IPR005467">
    <property type="entry name" value="His_kinase_dom"/>
</dbReference>
<keyword evidence="5 11" id="KW-0418">Kinase</keyword>
<dbReference type="SMART" id="SM00388">
    <property type="entry name" value="HisKA"/>
    <property type="match status" value="1"/>
</dbReference>
<dbReference type="InterPro" id="IPR052162">
    <property type="entry name" value="Sensor_kinase/Photoreceptor"/>
</dbReference>
<dbReference type="GO" id="GO:0005886">
    <property type="term" value="C:plasma membrane"/>
    <property type="evidence" value="ECO:0007669"/>
    <property type="project" value="UniProtKB-ARBA"/>
</dbReference>
<keyword evidence="3" id="KW-0597">Phosphoprotein</keyword>
<keyword evidence="7" id="KW-0472">Membrane</keyword>
<dbReference type="PROSITE" id="PS50112">
    <property type="entry name" value="PAS"/>
    <property type="match status" value="2"/>
</dbReference>
<dbReference type="CDD" id="cd00082">
    <property type="entry name" value="HisKA"/>
    <property type="match status" value="1"/>
</dbReference>
<evidence type="ECO:0000256" key="3">
    <source>
        <dbReference type="ARBA" id="ARBA00022553"/>
    </source>
</evidence>
<evidence type="ECO:0000256" key="4">
    <source>
        <dbReference type="ARBA" id="ARBA00022679"/>
    </source>
</evidence>
<evidence type="ECO:0000256" key="2">
    <source>
        <dbReference type="ARBA" id="ARBA00012438"/>
    </source>
</evidence>
<dbReference type="SUPFAM" id="SSF55781">
    <property type="entry name" value="GAF domain-like"/>
    <property type="match status" value="2"/>
</dbReference>
<dbReference type="InterPro" id="IPR004358">
    <property type="entry name" value="Sig_transdc_His_kin-like_C"/>
</dbReference>
<dbReference type="InterPro" id="IPR035965">
    <property type="entry name" value="PAS-like_dom_sf"/>
</dbReference>
<evidence type="ECO:0000256" key="5">
    <source>
        <dbReference type="ARBA" id="ARBA00022777"/>
    </source>
</evidence>
<comment type="caution">
    <text evidence="11">The sequence shown here is derived from an EMBL/GenBank/DDBJ whole genome shotgun (WGS) entry which is preliminary data.</text>
</comment>
<dbReference type="FunFam" id="3.30.565.10:FF:000006">
    <property type="entry name" value="Sensor histidine kinase WalK"/>
    <property type="match status" value="1"/>
</dbReference>
<reference evidence="11 12" key="1">
    <citation type="submission" date="2018-06" db="EMBL/GenBank/DDBJ databases">
        <title>Nitrincola tibetense sp. nov., isolated from Lake XuguoCo on Tibetan Plateau.</title>
        <authorList>
            <person name="Xing P."/>
        </authorList>
    </citation>
    <scope>NUCLEOTIDE SEQUENCE [LARGE SCALE GENOMIC DNA]</scope>
    <source>
        <strain evidence="12">xg18</strain>
    </source>
</reference>
<dbReference type="PANTHER" id="PTHR43304:SF1">
    <property type="entry name" value="PAC DOMAIN-CONTAINING PROTEIN"/>
    <property type="match status" value="1"/>
</dbReference>
<dbReference type="Gene3D" id="3.30.450.20">
    <property type="entry name" value="PAS domain"/>
    <property type="match status" value="3"/>
</dbReference>
<evidence type="ECO:0000256" key="6">
    <source>
        <dbReference type="ARBA" id="ARBA00023012"/>
    </source>
</evidence>
<dbReference type="RefSeq" id="WP_112159115.1">
    <property type="nucleotide sequence ID" value="NZ_QKRX01000006.1"/>
</dbReference>
<dbReference type="GO" id="GO:0000155">
    <property type="term" value="F:phosphorelay sensor kinase activity"/>
    <property type="evidence" value="ECO:0007669"/>
    <property type="project" value="InterPro"/>
</dbReference>
<dbReference type="SMART" id="SM00065">
    <property type="entry name" value="GAF"/>
    <property type="match status" value="2"/>
</dbReference>
<dbReference type="AlphaFoldDB" id="A0A364NM12"/>
<accession>A0A364NM12</accession>
<dbReference type="PROSITE" id="PS50109">
    <property type="entry name" value="HIS_KIN"/>
    <property type="match status" value="1"/>
</dbReference>
<dbReference type="SMART" id="SM00387">
    <property type="entry name" value="HATPase_c"/>
    <property type="match status" value="1"/>
</dbReference>
<evidence type="ECO:0000313" key="12">
    <source>
        <dbReference type="Proteomes" id="UP000250744"/>
    </source>
</evidence>
<keyword evidence="12" id="KW-1185">Reference proteome</keyword>
<dbReference type="Pfam" id="PF08447">
    <property type="entry name" value="PAS_3"/>
    <property type="match status" value="2"/>
</dbReference>
<evidence type="ECO:0000259" key="10">
    <source>
        <dbReference type="PROSITE" id="PS50113"/>
    </source>
</evidence>
<dbReference type="InterPro" id="IPR001610">
    <property type="entry name" value="PAC"/>
</dbReference>
<dbReference type="CDD" id="cd00075">
    <property type="entry name" value="HATPase"/>
    <property type="match status" value="1"/>
</dbReference>
<dbReference type="InterPro" id="IPR000700">
    <property type="entry name" value="PAS-assoc_C"/>
</dbReference>
<dbReference type="PANTHER" id="PTHR43304">
    <property type="entry name" value="PHYTOCHROME-LIKE PROTEIN CPH1"/>
    <property type="match status" value="1"/>
</dbReference>
<dbReference type="Pfam" id="PF13426">
    <property type="entry name" value="PAS_9"/>
    <property type="match status" value="1"/>
</dbReference>
<dbReference type="InterPro" id="IPR000014">
    <property type="entry name" value="PAS"/>
</dbReference>
<dbReference type="InterPro" id="IPR013655">
    <property type="entry name" value="PAS_fold_3"/>
</dbReference>
<dbReference type="SUPFAM" id="SSF55874">
    <property type="entry name" value="ATPase domain of HSP90 chaperone/DNA topoisomerase II/histidine kinase"/>
    <property type="match status" value="1"/>
</dbReference>
<proteinExistence type="predicted"/>
<dbReference type="Gene3D" id="1.10.287.130">
    <property type="match status" value="1"/>
</dbReference>
<feature type="domain" description="Histidine kinase" evidence="8">
    <location>
        <begin position="733"/>
        <end position="952"/>
    </location>
</feature>
<dbReference type="Gene3D" id="3.30.565.10">
    <property type="entry name" value="Histidine kinase-like ATPase, C-terminal domain"/>
    <property type="match status" value="1"/>
</dbReference>
<feature type="domain" description="PAS" evidence="9">
    <location>
        <begin position="604"/>
        <end position="648"/>
    </location>
</feature>
<feature type="domain" description="PAS" evidence="9">
    <location>
        <begin position="178"/>
        <end position="253"/>
    </location>
</feature>
<evidence type="ECO:0000256" key="1">
    <source>
        <dbReference type="ARBA" id="ARBA00000085"/>
    </source>
</evidence>
<dbReference type="PRINTS" id="PR00344">
    <property type="entry name" value="BCTRLSENSOR"/>
</dbReference>
<protein>
    <recommendedName>
        <fullName evidence="2">histidine kinase</fullName>
        <ecNumber evidence="2">2.7.13.3</ecNumber>
    </recommendedName>
</protein>
<comment type="catalytic activity">
    <reaction evidence="1">
        <text>ATP + protein L-histidine = ADP + protein N-phospho-L-histidine.</text>
        <dbReference type="EC" id="2.7.13.3"/>
    </reaction>
</comment>
<dbReference type="InterPro" id="IPR036890">
    <property type="entry name" value="HATPase_C_sf"/>
</dbReference>